<feature type="transmembrane region" description="Helical" evidence="9">
    <location>
        <begin position="698"/>
        <end position="721"/>
    </location>
</feature>
<dbReference type="GO" id="GO:0003723">
    <property type="term" value="F:RNA binding"/>
    <property type="evidence" value="ECO:0007669"/>
    <property type="project" value="InterPro"/>
</dbReference>
<dbReference type="InterPro" id="IPR000060">
    <property type="entry name" value="BCCT_transptr"/>
</dbReference>
<feature type="transmembrane region" description="Helical" evidence="9">
    <location>
        <begin position="591"/>
        <end position="614"/>
    </location>
</feature>
<dbReference type="SUPFAM" id="SSF82708">
    <property type="entry name" value="R3H domain"/>
    <property type="match status" value="1"/>
</dbReference>
<organism evidence="11 12">
    <name type="scientific">Symbiodinium microadriaticum</name>
    <name type="common">Dinoflagellate</name>
    <name type="synonym">Zooxanthella microadriatica</name>
    <dbReference type="NCBI Taxonomy" id="2951"/>
    <lineage>
        <taxon>Eukaryota</taxon>
        <taxon>Sar</taxon>
        <taxon>Alveolata</taxon>
        <taxon>Dinophyceae</taxon>
        <taxon>Suessiales</taxon>
        <taxon>Symbiodiniaceae</taxon>
        <taxon>Symbiodinium</taxon>
    </lineage>
</organism>
<keyword evidence="2" id="KW-0813">Transport</keyword>
<feature type="transmembrane region" description="Helical" evidence="9">
    <location>
        <begin position="566"/>
        <end position="585"/>
    </location>
</feature>
<reference evidence="11 12" key="1">
    <citation type="submission" date="2016-02" db="EMBL/GenBank/DDBJ databases">
        <title>Genome analysis of coral dinoflagellate symbionts highlights evolutionary adaptations to a symbiotic lifestyle.</title>
        <authorList>
            <person name="Aranda M."/>
            <person name="Li Y."/>
            <person name="Liew Y.J."/>
            <person name="Baumgarten S."/>
            <person name="Simakov O."/>
            <person name="Wilson M."/>
            <person name="Piel J."/>
            <person name="Ashoor H."/>
            <person name="Bougouffa S."/>
            <person name="Bajic V.B."/>
            <person name="Ryu T."/>
            <person name="Ravasi T."/>
            <person name="Bayer T."/>
            <person name="Micklem G."/>
            <person name="Kim H."/>
            <person name="Bhak J."/>
            <person name="Lajeunesse T.C."/>
            <person name="Voolstra C.R."/>
        </authorList>
    </citation>
    <scope>NUCLEOTIDE SEQUENCE [LARGE SCALE GENOMIC DNA]</scope>
    <source>
        <strain evidence="11 12">CCMP2467</strain>
    </source>
</reference>
<dbReference type="Pfam" id="PF02028">
    <property type="entry name" value="BCCT"/>
    <property type="match status" value="2"/>
</dbReference>
<comment type="caution">
    <text evidence="11">The sequence shown here is derived from an EMBL/GenBank/DDBJ whole genome shotgun (WGS) entry which is preliminary data.</text>
</comment>
<dbReference type="InterPro" id="IPR027417">
    <property type="entry name" value="P-loop_NTPase"/>
</dbReference>
<proteinExistence type="predicted"/>
<feature type="transmembrane region" description="Helical" evidence="9">
    <location>
        <begin position="238"/>
        <end position="263"/>
    </location>
</feature>
<feature type="transmembrane region" description="Helical" evidence="9">
    <location>
        <begin position="733"/>
        <end position="752"/>
    </location>
</feature>
<gene>
    <name evidence="11" type="primary">IGHMBP2</name>
    <name evidence="11" type="ORF">AK812_SmicGene15474</name>
</gene>
<name>A0A1Q9E2Y4_SYMMI</name>
<dbReference type="Gene3D" id="2.40.30.270">
    <property type="match status" value="1"/>
</dbReference>
<dbReference type="GO" id="GO:0005524">
    <property type="term" value="F:ATP binding"/>
    <property type="evidence" value="ECO:0007669"/>
    <property type="project" value="InterPro"/>
</dbReference>
<dbReference type="EMBL" id="LSRX01000282">
    <property type="protein sequence ID" value="OLQ01784.1"/>
    <property type="molecule type" value="Genomic_DNA"/>
</dbReference>
<dbReference type="GO" id="GO:0003678">
    <property type="term" value="F:DNA helicase activity"/>
    <property type="evidence" value="ECO:0007669"/>
    <property type="project" value="UniProtKB-EC"/>
</dbReference>
<feature type="region of interest" description="Disordered" evidence="8">
    <location>
        <begin position="1782"/>
        <end position="1801"/>
    </location>
</feature>
<feature type="transmembrane region" description="Helical" evidence="9">
    <location>
        <begin position="658"/>
        <end position="677"/>
    </location>
</feature>
<dbReference type="Pfam" id="PF01424">
    <property type="entry name" value="R3H"/>
    <property type="match status" value="1"/>
</dbReference>
<dbReference type="PANTHER" id="PTHR30047:SF7">
    <property type="entry name" value="HIGH-AFFINITY CHOLINE TRANSPORT PROTEIN"/>
    <property type="match status" value="1"/>
</dbReference>
<keyword evidence="3" id="KW-1003">Cell membrane</keyword>
<dbReference type="Gene3D" id="3.30.1370.50">
    <property type="entry name" value="R3H-like domain"/>
    <property type="match status" value="1"/>
</dbReference>
<keyword evidence="12" id="KW-1185">Reference proteome</keyword>
<keyword evidence="4 9" id="KW-0812">Transmembrane</keyword>
<dbReference type="GO" id="GO:0003677">
    <property type="term" value="F:DNA binding"/>
    <property type="evidence" value="ECO:0007669"/>
    <property type="project" value="UniProtKB-KW"/>
</dbReference>
<feature type="domain" description="R3H" evidence="10">
    <location>
        <begin position="1612"/>
        <end position="1678"/>
    </location>
</feature>
<dbReference type="Pfam" id="PF13086">
    <property type="entry name" value="AAA_11"/>
    <property type="match status" value="1"/>
</dbReference>
<feature type="transmembrane region" description="Helical" evidence="9">
    <location>
        <begin position="188"/>
        <end position="211"/>
    </location>
</feature>
<dbReference type="CDD" id="cd18808">
    <property type="entry name" value="SF1_C_Upf1"/>
    <property type="match status" value="1"/>
</dbReference>
<dbReference type="Pfam" id="PF13087">
    <property type="entry name" value="AAA_12"/>
    <property type="match status" value="1"/>
</dbReference>
<dbReference type="InterPro" id="IPR048761">
    <property type="entry name" value="SMUBP-2_HCS1_1B"/>
</dbReference>
<keyword evidence="6 9" id="KW-0472">Membrane</keyword>
<dbReference type="InterPro" id="IPR014001">
    <property type="entry name" value="Helicase_ATP-bd"/>
</dbReference>
<dbReference type="SMART" id="SM00393">
    <property type="entry name" value="R3H"/>
    <property type="match status" value="1"/>
</dbReference>
<evidence type="ECO:0000256" key="8">
    <source>
        <dbReference type="SAM" id="MobiDB-lite"/>
    </source>
</evidence>
<feature type="transmembrane region" description="Helical" evidence="9">
    <location>
        <begin position="520"/>
        <end position="540"/>
    </location>
</feature>
<dbReference type="OrthoDB" id="6513042at2759"/>
<dbReference type="InterPro" id="IPR047187">
    <property type="entry name" value="SF1_C_Upf1"/>
</dbReference>
<evidence type="ECO:0000256" key="2">
    <source>
        <dbReference type="ARBA" id="ARBA00022448"/>
    </source>
</evidence>
<evidence type="ECO:0000256" key="6">
    <source>
        <dbReference type="ARBA" id="ARBA00023136"/>
    </source>
</evidence>
<dbReference type="PROSITE" id="PS51061">
    <property type="entry name" value="R3H"/>
    <property type="match status" value="1"/>
</dbReference>
<sequence>MHSWCHSIAAAEDVRGRPGSALAKQLLGRQVEEYERGHGAGPQGTREVNFCSIRFNPVVSLLAAGVLWGFVLYAVLDDEAVTVFGEWQSWVTSTFTWLYIVSQDYWLFYLFPLCYYYGDMKLGQDDEEPEYGDLTYLAMVWCAGVAIGLIFYGVSEPLTHSVDATNKYNNNGYFNENEMAINGLHITLFHWGFLAWIVYAITALTMGFLSYRKGLPLCFRTTLAPLFGKATWGWMGDLLDVLTIVTIVAGLCTSLGLGARQIVGGLQRLEWLDGSLTEDELTNTAAVVIAIITLCATLSVVAGLEFGIKTVSYTAFMCGNVLMMVVFALDEPWYILNVIVQTVGYHLNHFIEIAFDTDAFAQMDLGNGRPNDGKGANPSWMDWWTIFYWGWWIAWAPFVGTFMARISRGRTIKQVVMYTLTLPFMYAVLWFCIFGAAGIRMNRRAIWLENIGTTEFGNADYFLHTDTTFRPSGAGKCFDVPASIPGEAFAAYSVNINVSPVCKYSGGDSSGYWFDLMGQYYGMGQALTFVSIVTTILYFVTSSDSGSLVVDLIAANGREAHVVQRVFWAFTEGAVAIACLLSGGFSSLTALQAVSIVMGLPFTVVMMMMCTSLWRALKIEAGEIAPRGQRTDWKMPMYGGIFDAPEYLLSSFRSPLPSMNTCGTFVLATLAPPLVFWRSMRAMSKYEKGEGTSAFLHGMLTATLGVFFMAFVILHTVSWVFQADAAGAKEGKAMFCFAWIAYLTFASILSLGRHQMRRLYAIEGSGIEDICAAVFLYPQTLCQMMEQVSEAPVPKQVYKKAQDLLTKAVDDEAMPSNAVSLERLSIFTYLGFTWNSYEQIFTDVECYEPQKSFVHKALLRCVPAVMAAMAGKLKRPPREDPEAFAAWCEGVLALEKAAEEEETTELLLSCSQAELQSRGLAILKLRVTEQSTALYGRACLTLERAAGDLNSHKISHGDIVGIFDQGSRPLSKAVPLASAVATRIRPETIQLAFDGDIPVDVLDGRLLNLALVSSDVTLKRYKEALDMLKGGRARSSPASALVGVCFGDAKPRFYEAKSEDNYARTDAIDCTFLASATGNLNEPQQTAVIKALRAADVAVIHGPPGTGKTTTLVSYILEAVYRKQRLLVTAPSNVAVDNLLERLADAGCRSLVRLGHPARVQENIQQFTMDNVVYASDQAELCRDIKKEIDQILGKVRSCGNLSQSFTGSLTENWESQVPNLLASSELRTELRQRERRAVAEVPLNSQRFNIVEPFILDETDVKQEADAMPQDDWFDVVVIDEAAQALEVACWIPLLLGKKAVLAGDHQQLAACVKSTEAQQQGLDPRSDGLDETLFGRLIDRFGDDVASLLSIQYRSNEKIMGWSSQSFYSSRLEAAPSVASQTLSLQEVPSMNISAEILEMVTSPMLFVDTAGLSMYREDGEASRSDIQQSRCNPGESRFVVHYAKMLVRAGLRPETFTVITPYNRQVEQLRADFAADADVEALRITPRINTVDSFQGQEADAVLISLVRSNTHGVVGFLSDYRRLNVAVTRARKHVLLVGDASTICNDDVLSSLYGYACDHGRVAFVQQLLDEQGGIPADPSTAAALQEERRQALARTSDKSKEKLRDKVQEEEKLRQQFQKRLRHVLDTGQPLQLPAKLNPYERAIAHEVAKELGLMHESRGEGSERRLVVWSKDGPVPNFPEPVASAAGPASEGVDGAHVAAPAPEEETALEAFERRARDLLASLGPGQPAEWKSPTDVEVEVLQRLAGDLQLEVLEAGSGKKRRLQLKASWQQKVLSEPAKTAAEKSAPGATPKPAEYAQAALGMKFGHGVNTHQAMV</sequence>
<dbReference type="Pfam" id="PF21138">
    <property type="entry name" value="SMUBP-2_HCS1_1B"/>
    <property type="match status" value="1"/>
</dbReference>
<dbReference type="InterPro" id="IPR041677">
    <property type="entry name" value="DNA2/NAM7_AAA_11"/>
</dbReference>
<evidence type="ECO:0000256" key="1">
    <source>
        <dbReference type="ARBA" id="ARBA00004651"/>
    </source>
</evidence>
<evidence type="ECO:0000259" key="10">
    <source>
        <dbReference type="PROSITE" id="PS51061"/>
    </source>
</evidence>
<dbReference type="NCBIfam" id="TIGR00376">
    <property type="entry name" value="IGHMBP2 family helicase"/>
    <property type="match status" value="1"/>
</dbReference>
<dbReference type="CDD" id="cd02325">
    <property type="entry name" value="R3H"/>
    <property type="match status" value="1"/>
</dbReference>
<dbReference type="SUPFAM" id="SSF52540">
    <property type="entry name" value="P-loop containing nucleoside triphosphate hydrolases"/>
    <property type="match status" value="1"/>
</dbReference>
<feature type="transmembrane region" description="Helical" evidence="9">
    <location>
        <begin position="55"/>
        <end position="76"/>
    </location>
</feature>
<evidence type="ECO:0000256" key="3">
    <source>
        <dbReference type="ARBA" id="ARBA00022475"/>
    </source>
</evidence>
<evidence type="ECO:0000256" key="5">
    <source>
        <dbReference type="ARBA" id="ARBA00022989"/>
    </source>
</evidence>
<comment type="catalytic activity">
    <reaction evidence="7">
        <text>ATP + H2O = ADP + phosphate + H(+)</text>
        <dbReference type="Rhea" id="RHEA:13065"/>
        <dbReference type="ChEBI" id="CHEBI:15377"/>
        <dbReference type="ChEBI" id="CHEBI:15378"/>
        <dbReference type="ChEBI" id="CHEBI:30616"/>
        <dbReference type="ChEBI" id="CHEBI:43474"/>
        <dbReference type="ChEBI" id="CHEBI:456216"/>
        <dbReference type="EC" id="3.6.4.12"/>
    </reaction>
    <physiologicalReaction direction="left-to-right" evidence="7">
        <dbReference type="Rhea" id="RHEA:13066"/>
    </physiologicalReaction>
</comment>
<evidence type="ECO:0000256" key="4">
    <source>
        <dbReference type="ARBA" id="ARBA00022692"/>
    </source>
</evidence>
<feature type="transmembrane region" description="Helical" evidence="9">
    <location>
        <begin position="283"/>
        <end position="304"/>
    </location>
</feature>
<dbReference type="Proteomes" id="UP000186817">
    <property type="component" value="Unassembled WGS sequence"/>
</dbReference>
<accession>A0A1Q9E2Y4</accession>
<dbReference type="InterPro" id="IPR004483">
    <property type="entry name" value="SMUBP-2/Hcs1-like"/>
</dbReference>
<keyword evidence="5 9" id="KW-1133">Transmembrane helix</keyword>
<dbReference type="SMART" id="SM00487">
    <property type="entry name" value="DEXDc"/>
    <property type="match status" value="1"/>
</dbReference>
<comment type="subcellular location">
    <subcellularLocation>
        <location evidence="1">Cell membrane</location>
        <topology evidence="1">Multi-pass membrane protein</topology>
    </subcellularLocation>
</comment>
<dbReference type="InterPro" id="IPR001374">
    <property type="entry name" value="R3H_dom"/>
</dbReference>
<dbReference type="GO" id="GO:0005886">
    <property type="term" value="C:plasma membrane"/>
    <property type="evidence" value="ECO:0007669"/>
    <property type="project" value="UniProtKB-SubCell"/>
</dbReference>
<dbReference type="GO" id="GO:0022857">
    <property type="term" value="F:transmembrane transporter activity"/>
    <property type="evidence" value="ECO:0007669"/>
    <property type="project" value="InterPro"/>
</dbReference>
<evidence type="ECO:0000313" key="11">
    <source>
        <dbReference type="EMBL" id="OLQ01784.1"/>
    </source>
</evidence>
<dbReference type="Gene3D" id="3.40.50.300">
    <property type="entry name" value="P-loop containing nucleotide triphosphate hydrolases"/>
    <property type="match status" value="2"/>
</dbReference>
<dbReference type="InterPro" id="IPR041679">
    <property type="entry name" value="DNA2/NAM7-like_C"/>
</dbReference>
<dbReference type="InterPro" id="IPR036867">
    <property type="entry name" value="R3H_dom_sf"/>
</dbReference>
<feature type="transmembrane region" description="Helical" evidence="9">
    <location>
        <begin position="134"/>
        <end position="154"/>
    </location>
</feature>
<feature type="transmembrane region" description="Helical" evidence="9">
    <location>
        <begin position="96"/>
        <end position="118"/>
    </location>
</feature>
<protein>
    <submittedName>
        <fullName evidence="11">DNA-binding protein SMUBP-2</fullName>
    </submittedName>
</protein>
<evidence type="ECO:0000256" key="7">
    <source>
        <dbReference type="ARBA" id="ARBA00048432"/>
    </source>
</evidence>
<keyword evidence="11" id="KW-0238">DNA-binding</keyword>
<feature type="transmembrane region" description="Helical" evidence="9">
    <location>
        <begin position="416"/>
        <end position="439"/>
    </location>
</feature>
<evidence type="ECO:0000313" key="12">
    <source>
        <dbReference type="Proteomes" id="UP000186817"/>
    </source>
</evidence>
<evidence type="ECO:0000256" key="9">
    <source>
        <dbReference type="SAM" id="Phobius"/>
    </source>
</evidence>
<dbReference type="PANTHER" id="PTHR30047">
    <property type="entry name" value="HIGH-AFFINITY CHOLINE TRANSPORT PROTEIN-RELATED"/>
    <property type="match status" value="1"/>
</dbReference>
<feature type="transmembrane region" description="Helical" evidence="9">
    <location>
        <begin position="386"/>
        <end position="404"/>
    </location>
</feature>